<reference evidence="4 5" key="1">
    <citation type="submission" date="2019-12" db="EMBL/GenBank/DDBJ databases">
        <title>The complete genome of the thermophilic, anoxygenic phototrophic gammaproteobacterium Thermochromatium tepidum.</title>
        <authorList>
            <person name="Sattley W.M."/>
            <person name="Swingley W.D."/>
            <person name="Burchell B.M."/>
            <person name="Gurbani S.A."/>
            <person name="Kujawa C.M."/>
            <person name="Nuccio D.A."/>
            <person name="Schladweiler J."/>
            <person name="Shaffer K.N."/>
            <person name="Stokes L.M."/>
            <person name="Touchman J.W."/>
            <person name="Blankenship R.E."/>
            <person name="Madigan M.T."/>
        </authorList>
    </citation>
    <scope>NUCLEOTIDE SEQUENCE [LARGE SCALE GENOMIC DNA]</scope>
    <source>
        <strain evidence="4 5">ATCC 43061</strain>
    </source>
</reference>
<evidence type="ECO:0000313" key="4">
    <source>
        <dbReference type="EMBL" id="QGU32013.1"/>
    </source>
</evidence>
<dbReference type="OrthoDB" id="556502at2"/>
<organism evidence="4 5">
    <name type="scientific">Thermochromatium tepidum ATCC 43061</name>
    <dbReference type="NCBI Taxonomy" id="316276"/>
    <lineage>
        <taxon>Bacteria</taxon>
        <taxon>Pseudomonadati</taxon>
        <taxon>Pseudomonadota</taxon>
        <taxon>Gammaproteobacteria</taxon>
        <taxon>Chromatiales</taxon>
        <taxon>Chromatiaceae</taxon>
        <taxon>Thermochromatium</taxon>
    </lineage>
</organism>
<gene>
    <name evidence="4" type="ORF">E6P07_02830</name>
</gene>
<evidence type="ECO:0000259" key="3">
    <source>
        <dbReference type="Pfam" id="PF12770"/>
    </source>
</evidence>
<dbReference type="InterPro" id="IPR019734">
    <property type="entry name" value="TPR_rpt"/>
</dbReference>
<feature type="chain" id="PRO_5026361331" evidence="2">
    <location>
        <begin position="38"/>
        <end position="818"/>
    </location>
</feature>
<dbReference type="SMART" id="SM00028">
    <property type="entry name" value="TPR"/>
    <property type="match status" value="5"/>
</dbReference>
<accession>A0A6I6E5R4</accession>
<dbReference type="PANTHER" id="PTHR10098:SF112">
    <property type="entry name" value="SLR0380 PROTEIN"/>
    <property type="match status" value="1"/>
</dbReference>
<dbReference type="InterPro" id="IPR024983">
    <property type="entry name" value="CHAT_dom"/>
</dbReference>
<keyword evidence="5" id="KW-1185">Reference proteome</keyword>
<protein>
    <submittedName>
        <fullName evidence="4">CHAT domain-containing protein</fullName>
    </submittedName>
</protein>
<proteinExistence type="predicted"/>
<dbReference type="AlphaFoldDB" id="A0A6I6E5R4"/>
<evidence type="ECO:0000256" key="1">
    <source>
        <dbReference type="SAM" id="MobiDB-lite"/>
    </source>
</evidence>
<dbReference type="EMBL" id="CP039268">
    <property type="protein sequence ID" value="QGU32013.1"/>
    <property type="molecule type" value="Genomic_DNA"/>
</dbReference>
<evidence type="ECO:0000256" key="2">
    <source>
        <dbReference type="SAM" id="SignalP"/>
    </source>
</evidence>
<dbReference type="Pfam" id="PF13181">
    <property type="entry name" value="TPR_8"/>
    <property type="match status" value="1"/>
</dbReference>
<sequence length="818" mass="89522">MASTSWFGPISERCDMRIQFIRWSILALSLLTLGAQAAPTCEQPGGASVIRASAEQGAALSAWSATIARRDTPEAERIQALIQRGETYRALGRYPDAESDLLQALTRARTANLTALEVVALQALGQVDAQQRRTTQAEERLEAALDRARRLANPTLIAASANALGNLRFEQGASSEAGRLYREALQAAERVDDPALRATIRINLARQSAGSAQALRELQSARGLANQVAATTERVDLLIGLAHVARRSAPGTQGQTLAREGLTKAAELASQAGLDRAESQALGGLSELAEERGQTTEARRLAEQAIIAAPIDAYDLRYQWEWRLGRLLRDQGDRQRAIAAYRRAVDHLQRIRNDIPVEYAEGRSSFRETLEPLYLGLADLLLRESASRGDAEGTQALLREARDTVEQIKIDELRDYFRDACILPLRQEIETLAPRAAVLYPVILDDRLEILVSIGQRLYQATTPIGREPLTLTAEILALKLRYDQPIDEEATQIHDWLIAPIQSWLDAQKIDTLVFVPDGPLRAVPLSVLRGRGQYLVERYAVATAPGLKLLQPDVFSPTTMTTLLAGLSRPGPVVDELPGWWVDALIEQQRGRGRGASADGSSRRGVSVRVRGAAGERRPSGPSRAATNEKIAALSLPGVAEEIDQLAQRVPGRTLRDQEFLLDRFVEEVKGQPYRVVHIASHGLFLGPPEENFIVTYDRKLDMKTLAAVLKPKELDQRPIEILVLSACQTAEGDDRTPLGLSGIAIQSGARSALGSLWPVGDQATQRLMRDFYDQLKQPGTSKARALQAAQKAMIASGGEAHPSDWAAFILVGNWL</sequence>
<feature type="domain" description="CHAT" evidence="3">
    <location>
        <begin position="489"/>
        <end position="816"/>
    </location>
</feature>
<evidence type="ECO:0000313" key="5">
    <source>
        <dbReference type="Proteomes" id="UP000426424"/>
    </source>
</evidence>
<dbReference type="Gene3D" id="1.25.40.10">
    <property type="entry name" value="Tetratricopeptide repeat domain"/>
    <property type="match status" value="2"/>
</dbReference>
<keyword evidence="2" id="KW-0732">Signal</keyword>
<feature type="compositionally biased region" description="Low complexity" evidence="1">
    <location>
        <begin position="597"/>
        <end position="615"/>
    </location>
</feature>
<dbReference type="Pfam" id="PF13424">
    <property type="entry name" value="TPR_12"/>
    <property type="match status" value="1"/>
</dbReference>
<dbReference type="PANTHER" id="PTHR10098">
    <property type="entry name" value="RAPSYN-RELATED"/>
    <property type="match status" value="1"/>
</dbReference>
<dbReference type="InterPro" id="IPR011990">
    <property type="entry name" value="TPR-like_helical_dom_sf"/>
</dbReference>
<feature type="signal peptide" evidence="2">
    <location>
        <begin position="1"/>
        <end position="37"/>
    </location>
</feature>
<name>A0A6I6E5R4_THETI</name>
<dbReference type="Pfam" id="PF12770">
    <property type="entry name" value="CHAT"/>
    <property type="match status" value="1"/>
</dbReference>
<feature type="region of interest" description="Disordered" evidence="1">
    <location>
        <begin position="594"/>
        <end position="628"/>
    </location>
</feature>
<dbReference type="KEGG" id="ttp:E6P07_02830"/>
<dbReference type="Proteomes" id="UP000426424">
    <property type="component" value="Chromosome"/>
</dbReference>
<dbReference type="SUPFAM" id="SSF48452">
    <property type="entry name" value="TPR-like"/>
    <property type="match status" value="2"/>
</dbReference>